<dbReference type="InterPro" id="IPR001611">
    <property type="entry name" value="Leu-rich_rpt"/>
</dbReference>
<evidence type="ECO:0000256" key="6">
    <source>
        <dbReference type="SAM" id="MobiDB-lite"/>
    </source>
</evidence>
<keyword evidence="8" id="KW-1185">Reference proteome</keyword>
<reference evidence="7" key="1">
    <citation type="journal article" date="2021" name="Proc. Natl. Acad. Sci. U.S.A.">
        <title>Three genomes in the algal genus Volvox reveal the fate of a haploid sex-determining region after a transition to homothallism.</title>
        <authorList>
            <person name="Yamamoto K."/>
            <person name="Hamaji T."/>
            <person name="Kawai-Toyooka H."/>
            <person name="Matsuzaki R."/>
            <person name="Takahashi F."/>
            <person name="Nishimura Y."/>
            <person name="Kawachi M."/>
            <person name="Noguchi H."/>
            <person name="Minakuchi Y."/>
            <person name="Umen J.G."/>
            <person name="Toyoda A."/>
            <person name="Nozaki H."/>
        </authorList>
    </citation>
    <scope>NUCLEOTIDE SEQUENCE</scope>
    <source>
        <strain evidence="7">NIES-3780</strain>
    </source>
</reference>
<organism evidence="7 8">
    <name type="scientific">Volvox africanus</name>
    <dbReference type="NCBI Taxonomy" id="51714"/>
    <lineage>
        <taxon>Eukaryota</taxon>
        <taxon>Viridiplantae</taxon>
        <taxon>Chlorophyta</taxon>
        <taxon>core chlorophytes</taxon>
        <taxon>Chlorophyceae</taxon>
        <taxon>CS clade</taxon>
        <taxon>Chlamydomonadales</taxon>
        <taxon>Volvocaceae</taxon>
        <taxon>Volvox</taxon>
    </lineage>
</organism>
<feature type="compositionally biased region" description="Acidic residues" evidence="6">
    <location>
        <begin position="543"/>
        <end position="563"/>
    </location>
</feature>
<comment type="caution">
    <text evidence="7">The sequence shown here is derived from an EMBL/GenBank/DDBJ whole genome shotgun (WGS) entry which is preliminary data.</text>
</comment>
<dbReference type="GO" id="GO:0005930">
    <property type="term" value="C:axoneme"/>
    <property type="evidence" value="ECO:0007669"/>
    <property type="project" value="UniProtKB-SubCell"/>
</dbReference>
<dbReference type="PROSITE" id="PS51450">
    <property type="entry name" value="LRR"/>
    <property type="match status" value="3"/>
</dbReference>
<feature type="compositionally biased region" description="Acidic residues" evidence="6">
    <location>
        <begin position="892"/>
        <end position="906"/>
    </location>
</feature>
<protein>
    <recommendedName>
        <fullName evidence="9">F-box domain-containing protein</fullName>
    </recommendedName>
</protein>
<dbReference type="AlphaFoldDB" id="A0A8J4BI23"/>
<dbReference type="EMBL" id="BNCO01000049">
    <property type="protein sequence ID" value="GIL62114.1"/>
    <property type="molecule type" value="Genomic_DNA"/>
</dbReference>
<feature type="region of interest" description="Disordered" evidence="6">
    <location>
        <begin position="869"/>
        <end position="923"/>
    </location>
</feature>
<name>A0A8J4BI23_9CHLO</name>
<evidence type="ECO:0000256" key="5">
    <source>
        <dbReference type="ARBA" id="ARBA00023273"/>
    </source>
</evidence>
<evidence type="ECO:0000256" key="3">
    <source>
        <dbReference type="ARBA" id="ARBA00022737"/>
    </source>
</evidence>
<dbReference type="PANTHER" id="PTHR45973:SF9">
    <property type="entry name" value="LEUCINE-RICH REPEAT-CONTAINING PROTEIN 46"/>
    <property type="match status" value="1"/>
</dbReference>
<accession>A0A8J4BI23</accession>
<dbReference type="Gene3D" id="3.80.10.10">
    <property type="entry name" value="Ribonuclease Inhibitor"/>
    <property type="match status" value="2"/>
</dbReference>
<dbReference type="InterPro" id="IPR050576">
    <property type="entry name" value="Cilia_flagella_integrity"/>
</dbReference>
<keyword evidence="3" id="KW-0677">Repeat</keyword>
<feature type="region of interest" description="Disordered" evidence="6">
    <location>
        <begin position="466"/>
        <end position="565"/>
    </location>
</feature>
<keyword evidence="5" id="KW-0966">Cell projection</keyword>
<evidence type="ECO:0000313" key="7">
    <source>
        <dbReference type="EMBL" id="GIL62114.1"/>
    </source>
</evidence>
<evidence type="ECO:0000256" key="2">
    <source>
        <dbReference type="ARBA" id="ARBA00022614"/>
    </source>
</evidence>
<gene>
    <name evidence="7" type="ORF">Vafri_16395</name>
</gene>
<comment type="subcellular location">
    <subcellularLocation>
        <location evidence="1">Cytoplasm</location>
        <location evidence="1">Cytoskeleton</location>
        <location evidence="1">Cilium axoneme</location>
    </subcellularLocation>
</comment>
<keyword evidence="2" id="KW-0433">Leucine-rich repeat</keyword>
<feature type="region of interest" description="Disordered" evidence="6">
    <location>
        <begin position="780"/>
        <end position="810"/>
    </location>
</feature>
<dbReference type="Proteomes" id="UP000747399">
    <property type="component" value="Unassembled WGS sequence"/>
</dbReference>
<dbReference type="InterPro" id="IPR036047">
    <property type="entry name" value="F-box-like_dom_sf"/>
</dbReference>
<evidence type="ECO:0000256" key="4">
    <source>
        <dbReference type="ARBA" id="ARBA00023069"/>
    </source>
</evidence>
<feature type="compositionally biased region" description="Basic and acidic residues" evidence="6">
    <location>
        <begin position="687"/>
        <end position="708"/>
    </location>
</feature>
<dbReference type="InterPro" id="IPR032675">
    <property type="entry name" value="LRR_dom_sf"/>
</dbReference>
<dbReference type="Pfam" id="PF14580">
    <property type="entry name" value="LRR_9"/>
    <property type="match status" value="1"/>
</dbReference>
<evidence type="ECO:0000256" key="1">
    <source>
        <dbReference type="ARBA" id="ARBA00004430"/>
    </source>
</evidence>
<feature type="region of interest" description="Disordered" evidence="6">
    <location>
        <begin position="677"/>
        <end position="734"/>
    </location>
</feature>
<evidence type="ECO:0008006" key="9">
    <source>
        <dbReference type="Google" id="ProtNLM"/>
    </source>
</evidence>
<dbReference type="SUPFAM" id="SSF52075">
    <property type="entry name" value="Outer arm dynein light chain 1"/>
    <property type="match status" value="1"/>
</dbReference>
<keyword evidence="4" id="KW-0969">Cilium</keyword>
<dbReference type="SMART" id="SM00365">
    <property type="entry name" value="LRR_SD22"/>
    <property type="match status" value="3"/>
</dbReference>
<dbReference type="PANTHER" id="PTHR45973">
    <property type="entry name" value="PROTEIN PHOSPHATASE 1 REGULATORY SUBUNIT SDS22-RELATED"/>
    <property type="match status" value="1"/>
</dbReference>
<feature type="region of interest" description="Disordered" evidence="6">
    <location>
        <begin position="430"/>
        <end position="449"/>
    </location>
</feature>
<feature type="compositionally biased region" description="Low complexity" evidence="6">
    <location>
        <begin position="493"/>
        <end position="504"/>
    </location>
</feature>
<proteinExistence type="predicted"/>
<dbReference type="SUPFAM" id="SSF81383">
    <property type="entry name" value="F-box domain"/>
    <property type="match status" value="1"/>
</dbReference>
<sequence length="923" mass="99693">MHRYQISASGNQNKTLQAASALRRRCDGQEDMTLAKLVEICKESGLPISPLAVTRLELNCQLFTRIGECIAEYRDVQQLHLDRNRISRIENLASLQHLRCLYLQGNVIRTIEGLDGLSQLRLLNLSSNSITRLSGLDRLPRLEALLVSDNRLSDGPSIQHLVGCSALCELDLAHNQLGDAESVLQVLAAMPSLQTLTLAQNPMASAQQTAALQPPPIAHLTSGAIEVTATDNMSEAGRTDAAASALAPAPPLAFYRRTVVARCRHLTALDHRAVFPQERRYAEAWWQENQQRLAGQEYQDLGGSADQGPMVAGTGASPPPDGAKLPMDVLYPVLTRLDARTLAVAALSCRFWAAVAAFRLAQQRLLRAQAALCDTAAAVPRLAATIMGIRRDELDELRRMSGPPARPLAQLFFALEVLWRRYLRRRARRGRRRRQSCLPPPQQQQAEQTCMIQNRRQCQRDEVIGSEQPKAEMQQHSPAVKSGETSDPKSSRMRSSSGSNGSKARGNEACELETGEGPNFDALRHSSNEFALSKQPSVVDSSVDLDSDLSSDEGGEEISDLDPEPVHLDSQTWRMASWEFALELLQHRDFPLPAMLTALPLGPRALAALRCRTGSADDLDFYVPQLRSQDVARLNASAGRLAEWLLGVEAHCRAAHEADRARTWSWPRHMIRKHEAFVSSETPQRGHGYETREADSRAVASDARDIGRENQSQSDGVRDDESQAGANQAASVGGGTGVALNGCEMPYGGACAIKKREPRDAGLEVGKGAGSVEDAGIRGSANGWDGAPGMSHVGDQGEAGRGGRGRWPSAAAAARSMRDCVGALLEERRAEATARAEAEAEARAAAAAAAATAGTTAAAVPTALQFVDEPRPLSSADPLRLGGHTLMAEGGGAEDWEGDDDDDDSDATSSSSTDENWKIGHED</sequence>
<evidence type="ECO:0000313" key="8">
    <source>
        <dbReference type="Proteomes" id="UP000747399"/>
    </source>
</evidence>